<gene>
    <name evidence="1" type="ORF">CDD80_3944</name>
</gene>
<keyword evidence="2" id="KW-1185">Reference proteome</keyword>
<dbReference type="AlphaFoldDB" id="A0A2C5Z1M2"/>
<dbReference type="STRING" id="2004952.A0A2C5Z1M2"/>
<evidence type="ECO:0000313" key="1">
    <source>
        <dbReference type="EMBL" id="PHH73234.1"/>
    </source>
</evidence>
<protein>
    <submittedName>
        <fullName evidence="1">Uncharacterized protein</fullName>
    </submittedName>
</protein>
<evidence type="ECO:0000313" key="2">
    <source>
        <dbReference type="Proteomes" id="UP000226431"/>
    </source>
</evidence>
<accession>A0A2C5Z1M2</accession>
<dbReference type="EMBL" id="NJES01000358">
    <property type="protein sequence ID" value="PHH73234.1"/>
    <property type="molecule type" value="Genomic_DNA"/>
</dbReference>
<reference evidence="1 2" key="1">
    <citation type="submission" date="2017-06" db="EMBL/GenBank/DDBJ databases">
        <title>Ant-infecting Ophiocordyceps genomes reveal a high diversity of potential behavioral manipulation genes and a possible major role for enterotoxins.</title>
        <authorList>
            <person name="De Bekker C."/>
            <person name="Evans H.C."/>
            <person name="Brachmann A."/>
            <person name="Hughes D.P."/>
        </authorList>
    </citation>
    <scope>NUCLEOTIDE SEQUENCE [LARGE SCALE GENOMIC DNA]</scope>
    <source>
        <strain evidence="1 2">Map16</strain>
    </source>
</reference>
<dbReference type="OrthoDB" id="4919657at2759"/>
<sequence length="308" mass="34508">MYLEPLSSGCLGAAGNNDERCVGSKVFCEAQERITSYGSTQACLDYRSKPSSESVKNEFLVQDELSCFGDPTEKCLGTEKFCKWFEVSLREQCITSHKNPPFYNESSTECDERIQTYGSEEKCRGFRNRGPQQKGQWVPPNYECIEKKADGTEECEGTERFCQLRSDSSDVCFGGRELGPFLLANPNGCSGTRNESCIGSDSMCHDEYRQLNYVKEGDCFRRRGFELDTMVGKIREVFTPMIEEKLLKYGENVARNAVYRALVSEDGDDQTAMKVVKADLGAYLDRVEGNVLSSTAGKIMSKIKSKAN</sequence>
<name>A0A2C5Z1M2_9HYPO</name>
<proteinExistence type="predicted"/>
<dbReference type="Proteomes" id="UP000226431">
    <property type="component" value="Unassembled WGS sequence"/>
</dbReference>
<organism evidence="1 2">
    <name type="scientific">Ophiocordyceps camponoti-rufipedis</name>
    <dbReference type="NCBI Taxonomy" id="2004952"/>
    <lineage>
        <taxon>Eukaryota</taxon>
        <taxon>Fungi</taxon>
        <taxon>Dikarya</taxon>
        <taxon>Ascomycota</taxon>
        <taxon>Pezizomycotina</taxon>
        <taxon>Sordariomycetes</taxon>
        <taxon>Hypocreomycetidae</taxon>
        <taxon>Hypocreales</taxon>
        <taxon>Ophiocordycipitaceae</taxon>
        <taxon>Ophiocordyceps</taxon>
    </lineage>
</organism>
<comment type="caution">
    <text evidence="1">The sequence shown here is derived from an EMBL/GenBank/DDBJ whole genome shotgun (WGS) entry which is preliminary data.</text>
</comment>